<protein>
    <submittedName>
        <fullName evidence="4">AAA family ATPase</fullName>
    </submittedName>
</protein>
<gene>
    <name evidence="4" type="ORF">GI584_17445</name>
</gene>
<dbReference type="InterPro" id="IPR038734">
    <property type="entry name" value="YhaN_AAA"/>
</dbReference>
<keyword evidence="2" id="KW-0812">Transmembrane</keyword>
<keyword evidence="5" id="KW-1185">Reference proteome</keyword>
<evidence type="ECO:0000256" key="2">
    <source>
        <dbReference type="SAM" id="Phobius"/>
    </source>
</evidence>
<keyword evidence="2" id="KW-0472">Membrane</keyword>
<feature type="coiled-coil region" evidence="1">
    <location>
        <begin position="527"/>
        <end position="631"/>
    </location>
</feature>
<dbReference type="Gene3D" id="3.40.50.300">
    <property type="entry name" value="P-loop containing nucleotide triphosphate hydrolases"/>
    <property type="match status" value="2"/>
</dbReference>
<evidence type="ECO:0000313" key="4">
    <source>
        <dbReference type="EMBL" id="QGH35722.1"/>
    </source>
</evidence>
<dbReference type="RefSeq" id="WP_153792010.1">
    <property type="nucleotide sequence ID" value="NZ_CP045915.1"/>
</dbReference>
<dbReference type="PANTHER" id="PTHR41259">
    <property type="entry name" value="DOUBLE-STRAND BREAK REPAIR RAD50 ATPASE, PUTATIVE-RELATED"/>
    <property type="match status" value="1"/>
</dbReference>
<dbReference type="EMBL" id="CP045915">
    <property type="protein sequence ID" value="QGH35722.1"/>
    <property type="molecule type" value="Genomic_DNA"/>
</dbReference>
<evidence type="ECO:0000256" key="1">
    <source>
        <dbReference type="SAM" id="Coils"/>
    </source>
</evidence>
<dbReference type="AlphaFoldDB" id="A0A5Q2TNQ7"/>
<dbReference type="PANTHER" id="PTHR41259:SF1">
    <property type="entry name" value="DOUBLE-STRAND BREAK REPAIR RAD50 ATPASE, PUTATIVE-RELATED"/>
    <property type="match status" value="1"/>
</dbReference>
<organism evidence="4 5">
    <name type="scientific">Gracilibacillus salitolerans</name>
    <dbReference type="NCBI Taxonomy" id="2663022"/>
    <lineage>
        <taxon>Bacteria</taxon>
        <taxon>Bacillati</taxon>
        <taxon>Bacillota</taxon>
        <taxon>Bacilli</taxon>
        <taxon>Bacillales</taxon>
        <taxon>Bacillaceae</taxon>
        <taxon>Gracilibacillus</taxon>
    </lineage>
</organism>
<name>A0A5Q2TNQ7_9BACI</name>
<accession>A0A5Q2TNQ7</accession>
<feature type="coiled-coil region" evidence="1">
    <location>
        <begin position="764"/>
        <end position="807"/>
    </location>
</feature>
<feature type="coiled-coil region" evidence="1">
    <location>
        <begin position="319"/>
        <end position="346"/>
    </location>
</feature>
<dbReference type="KEGG" id="grc:GI584_17445"/>
<dbReference type="InterPro" id="IPR027417">
    <property type="entry name" value="P-loop_NTPase"/>
</dbReference>
<dbReference type="SUPFAM" id="SSF52540">
    <property type="entry name" value="P-loop containing nucleoside triphosphate hydrolases"/>
    <property type="match status" value="1"/>
</dbReference>
<dbReference type="Pfam" id="PF13514">
    <property type="entry name" value="AAA_27"/>
    <property type="match status" value="1"/>
</dbReference>
<dbReference type="Proteomes" id="UP000339690">
    <property type="component" value="Chromosome"/>
</dbReference>
<keyword evidence="1" id="KW-0175">Coiled coil</keyword>
<evidence type="ECO:0000259" key="3">
    <source>
        <dbReference type="Pfam" id="PF13514"/>
    </source>
</evidence>
<feature type="domain" description="YhaN AAA" evidence="3">
    <location>
        <begin position="1"/>
        <end position="205"/>
    </location>
</feature>
<reference evidence="4 5" key="1">
    <citation type="submission" date="2019-11" db="EMBL/GenBank/DDBJ databases">
        <title>Gracilibacillus salitolerans sp. nov., a moderate halophile isolated from a saline soil in northwest China.</title>
        <authorList>
            <person name="Gan L."/>
        </authorList>
    </citation>
    <scope>NUCLEOTIDE SEQUENCE [LARGE SCALE GENOMIC DNA]</scope>
    <source>
        <strain evidence="4 5">SCU50</strain>
    </source>
</reference>
<feature type="coiled-coil region" evidence="1">
    <location>
        <begin position="397"/>
        <end position="444"/>
    </location>
</feature>
<evidence type="ECO:0000313" key="5">
    <source>
        <dbReference type="Proteomes" id="UP000339690"/>
    </source>
</evidence>
<feature type="coiled-coil region" evidence="1">
    <location>
        <begin position="182"/>
        <end position="240"/>
    </location>
</feature>
<feature type="transmembrane region" description="Helical" evidence="2">
    <location>
        <begin position="463"/>
        <end position="492"/>
    </location>
</feature>
<proteinExistence type="predicted"/>
<sequence length="948" mass="111109">MRIESIHIYGFGKWIDQHFSFQQDGHIEIAGENESGKSTLRQFILYMLFGMKAKQIERFTPKKGSTVGGRLTISGLADQTVTIERVHGKHKNQAIIYGNNGAQMDEEWLQSALQGIDRKEFQSIYTFDAHDLKQIQDLNNESLHEVLLAVGMTGSDRIYHAERVLEKKLADWFKPYGKKPEINQLFQELADLKNELTNAKEKENQYQQRLVEIEQLEKHLFQLEQEKSSTKENQEQAEKRLTHYALIEDYYFTNAKLKRQNQNMMFPVEGLKRLNEWKDSILPLKSEEQVLRNNVAEIEQQINSLDLIPDEKLEKIEFGLKLKNEIDQIEAEIEQIRTRISTIEQEIITKLDSMQINLTIEQLRETELPFYLEEAWADLANQREKLTLEKQYLENDRSSTAKMKQELLEEKEQLQKSLLEQEQVKQYKNEIEQVNQVDNQTKQQAQFQKWLQTYQKQIKISSFALLIGFIIGVALFFVTDLVWSIVTVVLAIGQNIAMRLYGQAFKQWLQPGQEQLASLSQAEINERERIIQQQSELQHKLIEIEKERQKSQNEQLKQAERLSFLQERINQIEQKITDQQKQYPFLSNVELTYWPRLYQQVITQKEKLLDIKQLETETNNLEEHKREQQQTFDLLELATMDLKLTIQEEQARRTEYVQLQTRREELQSKLASIVEKQKPYQQEINQLLQKAEVETEEAFIEKGEEKEELDVLQQKSNQLYDSLAVIFTEGEIKQIADGDFEDEHTLQILRDECQQSVNETTEKIKEKQSLLSDQKASIAMLEANEDVSILKHQLAIKQEELQEAANQWAVYQVALANVTEAKSTYSQKYMPQVFEQASHYFNKLTLGRYQHIYIEDNETIIVEDREGFVFHVIELSQATKDQLYIAIRFALSHVMANRLALPFLIDDGFVHFDANRKEKVLEIVAELSKDHQVLYFTANATAKASITL</sequence>
<keyword evidence="2" id="KW-1133">Transmembrane helix</keyword>